<dbReference type="Proteomes" id="UP000663090">
    <property type="component" value="Chromosome"/>
</dbReference>
<evidence type="ECO:0000313" key="4">
    <source>
        <dbReference type="Proteomes" id="UP000663090"/>
    </source>
</evidence>
<dbReference type="SUPFAM" id="SSF56219">
    <property type="entry name" value="DNase I-like"/>
    <property type="match status" value="1"/>
</dbReference>
<dbReference type="PANTHER" id="PTHR37494">
    <property type="entry name" value="HEMAGGLUTININ"/>
    <property type="match status" value="1"/>
</dbReference>
<dbReference type="Pfam" id="PF05345">
    <property type="entry name" value="He_PIG"/>
    <property type="match status" value="2"/>
</dbReference>
<dbReference type="RefSeq" id="WP_206714448.1">
    <property type="nucleotide sequence ID" value="NZ_CP071091.1"/>
</dbReference>
<reference evidence="3 4" key="1">
    <citation type="submission" date="2021-02" db="EMBL/GenBank/DDBJ databases">
        <title>De Novo genome assembly of isolated myxobacteria.</title>
        <authorList>
            <person name="Stevens D.C."/>
        </authorList>
    </citation>
    <scope>NUCLEOTIDE SEQUENCE [LARGE SCALE GENOMIC DNA]</scope>
    <source>
        <strain evidence="3 4">SCHIC003</strain>
    </source>
</reference>
<dbReference type="InterPro" id="IPR013783">
    <property type="entry name" value="Ig-like_fold"/>
</dbReference>
<protein>
    <submittedName>
        <fullName evidence="3">Ig domain-containing protein</fullName>
    </submittedName>
</protein>
<evidence type="ECO:0000313" key="3">
    <source>
        <dbReference type="EMBL" id="QSQ12733.1"/>
    </source>
</evidence>
<evidence type="ECO:0000256" key="1">
    <source>
        <dbReference type="SAM" id="SignalP"/>
    </source>
</evidence>
<dbReference type="SUPFAM" id="SSF49313">
    <property type="entry name" value="Cadherin-like"/>
    <property type="match status" value="1"/>
</dbReference>
<dbReference type="Gene3D" id="2.60.40.10">
    <property type="entry name" value="Immunoglobulins"/>
    <property type="match status" value="2"/>
</dbReference>
<keyword evidence="4" id="KW-1185">Reference proteome</keyword>
<dbReference type="InterPro" id="IPR036691">
    <property type="entry name" value="Endo/exonu/phosph_ase_sf"/>
</dbReference>
<organism evidence="3 4">
    <name type="scientific">Myxococcus landrumensis</name>
    <dbReference type="NCBI Taxonomy" id="2813577"/>
    <lineage>
        <taxon>Bacteria</taxon>
        <taxon>Pseudomonadati</taxon>
        <taxon>Myxococcota</taxon>
        <taxon>Myxococcia</taxon>
        <taxon>Myxococcales</taxon>
        <taxon>Cystobacterineae</taxon>
        <taxon>Myxococcaceae</taxon>
        <taxon>Myxococcus</taxon>
    </lineage>
</organism>
<dbReference type="InterPro" id="IPR005135">
    <property type="entry name" value="Endo/exonuclease/phosphatase"/>
</dbReference>
<sequence>MSTIIRAAAIVVVLSLLSACSGSNHEDPSGGPKLPTAELVDTTVGADYEVRLTATGGTAPYFYSMTEEPPPGFSFYSADGKLTGPATASGQYAVKVTVRDAEKTQDTRAYNLKVWPSPVLSSVVPPNALTGSNYSHLFSITGGRPPLTFSVTQGSLPAGLTLSEEGELSGVARQTGTSIFTVRAQDASGVQVEARFAMEVKQGTGTPDSGPNPSGSFPLAVGNWNIEWFGDPGAGPTDDTLQRNNVATVINGADVDVWGLAEVVSTTEFNTLKGQLPGYDGFLANDARVTSGSSYYDTSEQKVGILYKTGVVEVLQSQLILTQYNFDFATRPPLRVDLRIKRGTATADMTLVVLHMKAMSASADYDRRRAAGQWLKTYLDTNLPTQRVMVVGDWNDDLDTSIVSGYDTPYRNFLNDTARYGFITHSLTLSGASSTVSYRNFIDHQLASNEMRAHYVSNSASVLRPALTNYGTNTSDHYPIVSRYDLAQVAPPAFAPTSSDSIDAFQAPGTGWPQGEAAGFTIH</sequence>
<gene>
    <name evidence="3" type="ORF">JY572_30940</name>
</gene>
<proteinExistence type="predicted"/>
<feature type="chain" id="PRO_5046877545" evidence="1">
    <location>
        <begin position="27"/>
        <end position="523"/>
    </location>
</feature>
<dbReference type="Pfam" id="PF03372">
    <property type="entry name" value="Exo_endo_phos"/>
    <property type="match status" value="1"/>
</dbReference>
<dbReference type="InterPro" id="IPR015919">
    <property type="entry name" value="Cadherin-like_sf"/>
</dbReference>
<dbReference type="Gene3D" id="3.60.10.10">
    <property type="entry name" value="Endonuclease/exonuclease/phosphatase"/>
    <property type="match status" value="1"/>
</dbReference>
<keyword evidence="1" id="KW-0732">Signal</keyword>
<dbReference type="PROSITE" id="PS51257">
    <property type="entry name" value="PROKAR_LIPOPROTEIN"/>
    <property type="match status" value="1"/>
</dbReference>
<feature type="domain" description="Endonuclease/exonuclease/phosphatase" evidence="2">
    <location>
        <begin position="223"/>
        <end position="477"/>
    </location>
</feature>
<feature type="signal peptide" evidence="1">
    <location>
        <begin position="1"/>
        <end position="26"/>
    </location>
</feature>
<dbReference type="EMBL" id="CP071091">
    <property type="protein sequence ID" value="QSQ12733.1"/>
    <property type="molecule type" value="Genomic_DNA"/>
</dbReference>
<evidence type="ECO:0000259" key="2">
    <source>
        <dbReference type="Pfam" id="PF03372"/>
    </source>
</evidence>
<name>A0ABX7N2L3_9BACT</name>
<accession>A0ABX7N2L3</accession>
<dbReference type="PANTHER" id="PTHR37494:SF1">
    <property type="entry name" value="STAPHYLOCOCCUS AUREUS SURFACE PROTEIN A"/>
    <property type="match status" value="1"/>
</dbReference>